<dbReference type="AlphaFoldDB" id="A0A182IZS7"/>
<dbReference type="VEuPathDB" id="VectorBase:AATE008606"/>
<feature type="compositionally biased region" description="Basic and acidic residues" evidence="1">
    <location>
        <begin position="144"/>
        <end position="157"/>
    </location>
</feature>
<dbReference type="EnsemblMetazoa" id="AATE008606-RA">
    <property type="protein sequence ID" value="AATE008606-PA.1"/>
    <property type="gene ID" value="AATE008606"/>
</dbReference>
<proteinExistence type="predicted"/>
<feature type="region of interest" description="Disordered" evidence="1">
    <location>
        <begin position="138"/>
        <end position="157"/>
    </location>
</feature>
<accession>A0A182IZS7</accession>
<reference evidence="2" key="1">
    <citation type="submission" date="2022-08" db="UniProtKB">
        <authorList>
            <consortium name="EnsemblMetazoa"/>
        </authorList>
    </citation>
    <scope>IDENTIFICATION</scope>
    <source>
        <strain evidence="2">EBRO</strain>
    </source>
</reference>
<evidence type="ECO:0000256" key="1">
    <source>
        <dbReference type="SAM" id="MobiDB-lite"/>
    </source>
</evidence>
<name>A0A182IZS7_ANOAO</name>
<organism evidence="2">
    <name type="scientific">Anopheles atroparvus</name>
    <name type="common">European mosquito</name>
    <dbReference type="NCBI Taxonomy" id="41427"/>
    <lineage>
        <taxon>Eukaryota</taxon>
        <taxon>Metazoa</taxon>
        <taxon>Ecdysozoa</taxon>
        <taxon>Arthropoda</taxon>
        <taxon>Hexapoda</taxon>
        <taxon>Insecta</taxon>
        <taxon>Pterygota</taxon>
        <taxon>Neoptera</taxon>
        <taxon>Endopterygota</taxon>
        <taxon>Diptera</taxon>
        <taxon>Nematocera</taxon>
        <taxon>Culicoidea</taxon>
        <taxon>Culicidae</taxon>
        <taxon>Anophelinae</taxon>
        <taxon>Anopheles</taxon>
    </lineage>
</organism>
<protein>
    <submittedName>
        <fullName evidence="2">Uncharacterized protein</fullName>
    </submittedName>
</protein>
<evidence type="ECO:0000313" key="2">
    <source>
        <dbReference type="EnsemblMetazoa" id="AATE008606-PA.1"/>
    </source>
</evidence>
<sequence>MESCLRGYVRRSWAMRFICLALPVLINLRTGRTVDSVHGKPSNSILTRDCSSAIFMLSAGLLLSRWLEANIRFYEDRSETKERTESEAKNFETMMIGFVKNWSQEESSAKITIQGKTYHALKIDDKKPNLEHLLPRAAASQLSEKQRQEGDPHVSWV</sequence>